<evidence type="ECO:0000313" key="1">
    <source>
        <dbReference type="EMBL" id="CAE7590203.1"/>
    </source>
</evidence>
<reference evidence="1" key="1">
    <citation type="submission" date="2021-02" db="EMBL/GenBank/DDBJ databases">
        <authorList>
            <person name="Dougan E. K."/>
            <person name="Rhodes N."/>
            <person name="Thang M."/>
            <person name="Chan C."/>
        </authorList>
    </citation>
    <scope>NUCLEOTIDE SEQUENCE</scope>
</reference>
<evidence type="ECO:0000313" key="2">
    <source>
        <dbReference type="Proteomes" id="UP000601435"/>
    </source>
</evidence>
<proteinExistence type="predicted"/>
<sequence length="68" mass="7435">ALLWLLARGAASGILPLLCWRISTCSSFRLMMAQLHLFSQHAARQVAGQQPASCLRLLSGPKTEVTEK</sequence>
<gene>
    <name evidence="1" type="ORF">SNEC2469_LOCUS17044</name>
</gene>
<feature type="non-terminal residue" evidence="1">
    <location>
        <position position="68"/>
    </location>
</feature>
<dbReference type="Proteomes" id="UP000601435">
    <property type="component" value="Unassembled WGS sequence"/>
</dbReference>
<name>A0A812UTV1_9DINO</name>
<organism evidence="1 2">
    <name type="scientific">Symbiodinium necroappetens</name>
    <dbReference type="NCBI Taxonomy" id="1628268"/>
    <lineage>
        <taxon>Eukaryota</taxon>
        <taxon>Sar</taxon>
        <taxon>Alveolata</taxon>
        <taxon>Dinophyceae</taxon>
        <taxon>Suessiales</taxon>
        <taxon>Symbiodiniaceae</taxon>
        <taxon>Symbiodinium</taxon>
    </lineage>
</organism>
<comment type="caution">
    <text evidence="1">The sequence shown here is derived from an EMBL/GenBank/DDBJ whole genome shotgun (WGS) entry which is preliminary data.</text>
</comment>
<feature type="non-terminal residue" evidence="1">
    <location>
        <position position="1"/>
    </location>
</feature>
<keyword evidence="2" id="KW-1185">Reference proteome</keyword>
<dbReference type="EMBL" id="CAJNJA010027975">
    <property type="protein sequence ID" value="CAE7590203.1"/>
    <property type="molecule type" value="Genomic_DNA"/>
</dbReference>
<protein>
    <submittedName>
        <fullName evidence="1">Uncharacterized protein</fullName>
    </submittedName>
</protein>
<accession>A0A812UTV1</accession>
<dbReference type="AlphaFoldDB" id="A0A812UTV1"/>